<dbReference type="Gene3D" id="1.10.510.10">
    <property type="entry name" value="Transferase(Phosphotransferase) domain 1"/>
    <property type="match status" value="1"/>
</dbReference>
<name>A0A836C3Y0_9CHLO</name>
<proteinExistence type="predicted"/>
<protein>
    <recommendedName>
        <fullName evidence="3">Serine-threonine/tyrosine-protein kinase catalytic domain-containing protein</fullName>
    </recommendedName>
</protein>
<accession>A0A836C3Y0</accession>
<dbReference type="EMBL" id="JAEHOE010000011">
    <property type="protein sequence ID" value="KAG2498174.1"/>
    <property type="molecule type" value="Genomic_DNA"/>
</dbReference>
<evidence type="ECO:0000313" key="1">
    <source>
        <dbReference type="EMBL" id="KAG2498174.1"/>
    </source>
</evidence>
<keyword evidence="2" id="KW-1185">Reference proteome</keyword>
<dbReference type="InterPro" id="IPR011009">
    <property type="entry name" value="Kinase-like_dom_sf"/>
</dbReference>
<dbReference type="AlphaFoldDB" id="A0A836C3Y0"/>
<sequence length="107" mass="12262">MLSGMRPWEGMSMVQIAFAVLKLYRPPMNDLSEERCPLRLRKVLAACWDPVPERRPAASEIVKEIMLVQEKIEVTRHSHALHKITAPQDAPRPSYGQQPMLSIEQMV</sequence>
<comment type="caution">
    <text evidence="1">The sequence shown here is derived from an EMBL/GenBank/DDBJ whole genome shotgun (WGS) entry which is preliminary data.</text>
</comment>
<dbReference type="OrthoDB" id="543893at2759"/>
<reference evidence="1" key="1">
    <citation type="journal article" date="2020" name="bioRxiv">
        <title>Comparative genomics of Chlamydomonas.</title>
        <authorList>
            <person name="Craig R.J."/>
            <person name="Hasan A.R."/>
            <person name="Ness R.W."/>
            <person name="Keightley P.D."/>
        </authorList>
    </citation>
    <scope>NUCLEOTIDE SEQUENCE</scope>
    <source>
        <strain evidence="1">CCAP 11/70</strain>
    </source>
</reference>
<dbReference type="Proteomes" id="UP000612055">
    <property type="component" value="Unassembled WGS sequence"/>
</dbReference>
<dbReference type="SUPFAM" id="SSF56112">
    <property type="entry name" value="Protein kinase-like (PK-like)"/>
    <property type="match status" value="1"/>
</dbReference>
<gene>
    <name evidence="1" type="ORF">HYH03_003929</name>
</gene>
<evidence type="ECO:0000313" key="2">
    <source>
        <dbReference type="Proteomes" id="UP000612055"/>
    </source>
</evidence>
<organism evidence="1 2">
    <name type="scientific">Edaphochlamys debaryana</name>
    <dbReference type="NCBI Taxonomy" id="47281"/>
    <lineage>
        <taxon>Eukaryota</taxon>
        <taxon>Viridiplantae</taxon>
        <taxon>Chlorophyta</taxon>
        <taxon>core chlorophytes</taxon>
        <taxon>Chlorophyceae</taxon>
        <taxon>CS clade</taxon>
        <taxon>Chlamydomonadales</taxon>
        <taxon>Chlamydomonadales incertae sedis</taxon>
        <taxon>Edaphochlamys</taxon>
    </lineage>
</organism>
<evidence type="ECO:0008006" key="3">
    <source>
        <dbReference type="Google" id="ProtNLM"/>
    </source>
</evidence>